<protein>
    <recommendedName>
        <fullName evidence="8">Rhodopsin domain-containing protein</fullName>
    </recommendedName>
</protein>
<feature type="region of interest" description="Disordered" evidence="6">
    <location>
        <begin position="350"/>
        <end position="371"/>
    </location>
</feature>
<evidence type="ECO:0000313" key="9">
    <source>
        <dbReference type="EMBL" id="KFH48863.1"/>
    </source>
</evidence>
<feature type="transmembrane region" description="Helical" evidence="7">
    <location>
        <begin position="12"/>
        <end position="29"/>
    </location>
</feature>
<feature type="transmembrane region" description="Helical" evidence="7">
    <location>
        <begin position="179"/>
        <end position="203"/>
    </location>
</feature>
<keyword evidence="2 7" id="KW-0812">Transmembrane</keyword>
<keyword evidence="10" id="KW-1185">Reference proteome</keyword>
<dbReference type="AlphaFoldDB" id="A0A086THN1"/>
<feature type="transmembrane region" description="Helical" evidence="7">
    <location>
        <begin position="93"/>
        <end position="115"/>
    </location>
</feature>
<keyword evidence="4 7" id="KW-0472">Membrane</keyword>
<feature type="compositionally biased region" description="Polar residues" evidence="6">
    <location>
        <begin position="353"/>
        <end position="362"/>
    </location>
</feature>
<evidence type="ECO:0000313" key="10">
    <source>
        <dbReference type="Proteomes" id="UP000029964"/>
    </source>
</evidence>
<organism evidence="9 10">
    <name type="scientific">Hapsidospora chrysogenum (strain ATCC 11550 / CBS 779.69 / DSM 880 / IAM 14645 / JCM 23072 / IMI 49137)</name>
    <name type="common">Acremonium chrysogenum</name>
    <dbReference type="NCBI Taxonomy" id="857340"/>
    <lineage>
        <taxon>Eukaryota</taxon>
        <taxon>Fungi</taxon>
        <taxon>Dikarya</taxon>
        <taxon>Ascomycota</taxon>
        <taxon>Pezizomycotina</taxon>
        <taxon>Sordariomycetes</taxon>
        <taxon>Hypocreomycetidae</taxon>
        <taxon>Hypocreales</taxon>
        <taxon>Bionectriaceae</taxon>
        <taxon>Hapsidospora</taxon>
    </lineage>
</organism>
<feature type="domain" description="Rhodopsin" evidence="8">
    <location>
        <begin position="26"/>
        <end position="271"/>
    </location>
</feature>
<accession>A0A086THN1</accession>
<evidence type="ECO:0000256" key="7">
    <source>
        <dbReference type="SAM" id="Phobius"/>
    </source>
</evidence>
<feature type="region of interest" description="Disordered" evidence="6">
    <location>
        <begin position="284"/>
        <end position="338"/>
    </location>
</feature>
<dbReference type="PANTHER" id="PTHR33048">
    <property type="entry name" value="PTH11-LIKE INTEGRAL MEMBRANE PROTEIN (AFU_ORTHOLOGUE AFUA_5G11245)"/>
    <property type="match status" value="1"/>
</dbReference>
<evidence type="ECO:0000256" key="3">
    <source>
        <dbReference type="ARBA" id="ARBA00022989"/>
    </source>
</evidence>
<reference evidence="10" key="1">
    <citation type="journal article" date="2014" name="Genome Announc.">
        <title>Genome sequence and annotation of Acremonium chrysogenum, producer of the beta-lactam antibiotic cephalosporin C.</title>
        <authorList>
            <person name="Terfehr D."/>
            <person name="Dahlmann T.A."/>
            <person name="Specht T."/>
            <person name="Zadra I."/>
            <person name="Kuernsteiner H."/>
            <person name="Kueck U."/>
        </authorList>
    </citation>
    <scope>NUCLEOTIDE SEQUENCE [LARGE SCALE GENOMIC DNA]</scope>
    <source>
        <strain evidence="10">ATCC 11550 / CBS 779.69 / DSM 880 / IAM 14645 / JCM 23072 / IMI 49137</strain>
    </source>
</reference>
<gene>
    <name evidence="9" type="ORF">ACRE_001800</name>
</gene>
<dbReference type="InterPro" id="IPR049326">
    <property type="entry name" value="Rhodopsin_dom_fungi"/>
</dbReference>
<evidence type="ECO:0000256" key="1">
    <source>
        <dbReference type="ARBA" id="ARBA00004141"/>
    </source>
</evidence>
<evidence type="ECO:0000256" key="2">
    <source>
        <dbReference type="ARBA" id="ARBA00022692"/>
    </source>
</evidence>
<dbReference type="OrthoDB" id="3903189at2759"/>
<comment type="caution">
    <text evidence="9">The sequence shown here is derived from an EMBL/GenBank/DDBJ whole genome shotgun (WGS) entry which is preliminary data.</text>
</comment>
<feature type="transmembrane region" description="Helical" evidence="7">
    <location>
        <begin position="136"/>
        <end position="159"/>
    </location>
</feature>
<evidence type="ECO:0000259" key="8">
    <source>
        <dbReference type="Pfam" id="PF20684"/>
    </source>
</evidence>
<dbReference type="InterPro" id="IPR052337">
    <property type="entry name" value="SAT4-like"/>
</dbReference>
<dbReference type="PANTHER" id="PTHR33048:SF2">
    <property type="entry name" value="SRPK"/>
    <property type="match status" value="1"/>
</dbReference>
<keyword evidence="3 7" id="KW-1133">Transmembrane helix</keyword>
<dbReference type="EMBL" id="JPKY01000001">
    <property type="protein sequence ID" value="KFH48863.1"/>
    <property type="molecule type" value="Genomic_DNA"/>
</dbReference>
<feature type="transmembrane region" description="Helical" evidence="7">
    <location>
        <begin position="41"/>
        <end position="64"/>
    </location>
</feature>
<feature type="transmembrane region" description="Helical" evidence="7">
    <location>
        <begin position="215"/>
        <end position="237"/>
    </location>
</feature>
<proteinExistence type="inferred from homology"/>
<dbReference type="GO" id="GO:0016020">
    <property type="term" value="C:membrane"/>
    <property type="evidence" value="ECO:0007669"/>
    <property type="project" value="UniProtKB-SubCell"/>
</dbReference>
<dbReference type="Proteomes" id="UP000029964">
    <property type="component" value="Unassembled WGS sequence"/>
</dbReference>
<comment type="subcellular location">
    <subcellularLocation>
        <location evidence="1">Membrane</location>
        <topology evidence="1">Multi-pass membrane protein</topology>
    </subcellularLocation>
</comment>
<dbReference type="HOGENOM" id="CLU_019101_0_0_1"/>
<evidence type="ECO:0000256" key="5">
    <source>
        <dbReference type="ARBA" id="ARBA00038359"/>
    </source>
</evidence>
<dbReference type="Pfam" id="PF20684">
    <property type="entry name" value="Fung_rhodopsin"/>
    <property type="match status" value="1"/>
</dbReference>
<evidence type="ECO:0000256" key="4">
    <source>
        <dbReference type="ARBA" id="ARBA00023136"/>
    </source>
</evidence>
<sequence length="403" mass="44932">MDSALASQIAEIWVLYVVGALMIGARIFCRTKLVGFSNYQLDDYLVIAVAGMWTAAPVIGQVFVQVAQGRHTSDLTYDERKNMGPEESAEWTYGSQMFLFGLTGYFIILWTLKFNMLCFYSRVVRSLWTEKFVKPLMGFVGVSAAVIVLTLALTCRPFHHLWQVWPDPGPHCVPQNLVFFLVILVFNLLTDICIMLVPIPVLLGIQINFYQKIGLWFLFSLGFFCMFAAILRFVLIFNLNQRGVSAMWSLREDCVGIFVGQAPLVTPMLRRTFWVQAGYATDKSRTSNTRSRGDYYNNGSSNRRNPGESGHELQSTTHISSGGPGSGKPKDPYSMTTLGIGSESQEEIVGKGNTYTQHSSSVEQERPSLPGQHGGIMVQKSIDIQDSGPAYDESGVGATRWYS</sequence>
<name>A0A086THN1_HAPC1</name>
<comment type="similarity">
    <text evidence="5">Belongs to the SAT4 family.</text>
</comment>
<evidence type="ECO:0000256" key="6">
    <source>
        <dbReference type="SAM" id="MobiDB-lite"/>
    </source>
</evidence>